<dbReference type="GO" id="GO:0005834">
    <property type="term" value="C:heterotrimeric G-protein complex"/>
    <property type="evidence" value="ECO:0007669"/>
    <property type="project" value="TreeGrafter"/>
</dbReference>
<dbReference type="GO" id="GO:0003924">
    <property type="term" value="F:GTPase activity"/>
    <property type="evidence" value="ECO:0007669"/>
    <property type="project" value="InterPro"/>
</dbReference>
<reference evidence="6" key="1">
    <citation type="journal article" date="2021" name="Nat. Commun.">
        <title>Genetic determinants of endophytism in the Arabidopsis root mycobiome.</title>
        <authorList>
            <person name="Mesny F."/>
            <person name="Miyauchi S."/>
            <person name="Thiergart T."/>
            <person name="Pickel B."/>
            <person name="Atanasova L."/>
            <person name="Karlsson M."/>
            <person name="Huettel B."/>
            <person name="Barry K.W."/>
            <person name="Haridas S."/>
            <person name="Chen C."/>
            <person name="Bauer D."/>
            <person name="Andreopoulos W."/>
            <person name="Pangilinan J."/>
            <person name="LaButti K."/>
            <person name="Riley R."/>
            <person name="Lipzen A."/>
            <person name="Clum A."/>
            <person name="Drula E."/>
            <person name="Henrissat B."/>
            <person name="Kohler A."/>
            <person name="Grigoriev I.V."/>
            <person name="Martin F.M."/>
            <person name="Hacquard S."/>
        </authorList>
    </citation>
    <scope>NUCLEOTIDE SEQUENCE</scope>
    <source>
        <strain evidence="6">MPI-CAGE-AT-0021</strain>
    </source>
</reference>
<dbReference type="Gene3D" id="3.40.50.300">
    <property type="entry name" value="P-loop containing nucleotide triphosphate hydrolases"/>
    <property type="match status" value="1"/>
</dbReference>
<feature type="region of interest" description="Disordered" evidence="5">
    <location>
        <begin position="64"/>
        <end position="84"/>
    </location>
</feature>
<keyword evidence="4" id="KW-0807">Transducer</keyword>
<evidence type="ECO:0000256" key="5">
    <source>
        <dbReference type="SAM" id="MobiDB-lite"/>
    </source>
</evidence>
<dbReference type="EMBL" id="JAGMUU010000035">
    <property type="protein sequence ID" value="KAH7116661.1"/>
    <property type="molecule type" value="Genomic_DNA"/>
</dbReference>
<keyword evidence="3" id="KW-0342">GTP-binding</keyword>
<evidence type="ECO:0000313" key="7">
    <source>
        <dbReference type="Proteomes" id="UP000717696"/>
    </source>
</evidence>
<dbReference type="PANTHER" id="PTHR10218">
    <property type="entry name" value="GTP-BINDING PROTEIN ALPHA SUBUNIT"/>
    <property type="match status" value="1"/>
</dbReference>
<dbReference type="InterPro" id="IPR027417">
    <property type="entry name" value="P-loop_NTPase"/>
</dbReference>
<evidence type="ECO:0000256" key="2">
    <source>
        <dbReference type="ARBA" id="ARBA00022741"/>
    </source>
</evidence>
<dbReference type="GO" id="GO:0005737">
    <property type="term" value="C:cytoplasm"/>
    <property type="evidence" value="ECO:0007669"/>
    <property type="project" value="TreeGrafter"/>
</dbReference>
<dbReference type="GO" id="GO:0007188">
    <property type="term" value="P:adenylate cyclase-modulating G protein-coupled receptor signaling pathway"/>
    <property type="evidence" value="ECO:0007669"/>
    <property type="project" value="TreeGrafter"/>
</dbReference>
<comment type="caution">
    <text evidence="6">The sequence shown here is derived from an EMBL/GenBank/DDBJ whole genome shotgun (WGS) entry which is preliminary data.</text>
</comment>
<dbReference type="SUPFAM" id="SSF52540">
    <property type="entry name" value="P-loop containing nucleoside triphosphate hydrolases"/>
    <property type="match status" value="1"/>
</dbReference>
<dbReference type="InterPro" id="IPR001019">
    <property type="entry name" value="Gprotein_alpha_su"/>
</dbReference>
<name>A0A9P9DCE9_9HYPO</name>
<protein>
    <submittedName>
        <fullName evidence="6">Uncharacterized protein</fullName>
    </submittedName>
</protein>
<keyword evidence="2" id="KW-0547">Nucleotide-binding</keyword>
<evidence type="ECO:0000256" key="3">
    <source>
        <dbReference type="ARBA" id="ARBA00023134"/>
    </source>
</evidence>
<dbReference type="GO" id="GO:0031683">
    <property type="term" value="F:G-protein beta/gamma-subunit complex binding"/>
    <property type="evidence" value="ECO:0007669"/>
    <property type="project" value="InterPro"/>
</dbReference>
<accession>A0A9P9DCE9</accession>
<gene>
    <name evidence="6" type="ORF">B0J13DRAFT_630294</name>
</gene>
<keyword evidence="1" id="KW-0479">Metal-binding</keyword>
<evidence type="ECO:0000256" key="1">
    <source>
        <dbReference type="ARBA" id="ARBA00022723"/>
    </source>
</evidence>
<organism evidence="6 7">
    <name type="scientific">Dactylonectria estremocensis</name>
    <dbReference type="NCBI Taxonomy" id="1079267"/>
    <lineage>
        <taxon>Eukaryota</taxon>
        <taxon>Fungi</taxon>
        <taxon>Dikarya</taxon>
        <taxon>Ascomycota</taxon>
        <taxon>Pezizomycotina</taxon>
        <taxon>Sordariomycetes</taxon>
        <taxon>Hypocreomycetidae</taxon>
        <taxon>Hypocreales</taxon>
        <taxon>Nectriaceae</taxon>
        <taxon>Dactylonectria</taxon>
    </lineage>
</organism>
<evidence type="ECO:0000256" key="4">
    <source>
        <dbReference type="ARBA" id="ARBA00023224"/>
    </source>
</evidence>
<dbReference type="GO" id="GO:0005525">
    <property type="term" value="F:GTP binding"/>
    <property type="evidence" value="ECO:0007669"/>
    <property type="project" value="UniProtKB-KW"/>
</dbReference>
<dbReference type="GO" id="GO:0001664">
    <property type="term" value="F:G protein-coupled receptor binding"/>
    <property type="evidence" value="ECO:0007669"/>
    <property type="project" value="TreeGrafter"/>
</dbReference>
<dbReference type="GO" id="GO:0046872">
    <property type="term" value="F:metal ion binding"/>
    <property type="evidence" value="ECO:0007669"/>
    <property type="project" value="UniProtKB-KW"/>
</dbReference>
<evidence type="ECO:0000313" key="6">
    <source>
        <dbReference type="EMBL" id="KAH7116661.1"/>
    </source>
</evidence>
<proteinExistence type="predicted"/>
<dbReference type="AlphaFoldDB" id="A0A9P9DCE9"/>
<dbReference type="Proteomes" id="UP000717696">
    <property type="component" value="Unassembled WGS sequence"/>
</dbReference>
<keyword evidence="7" id="KW-1185">Reference proteome</keyword>
<dbReference type="PANTHER" id="PTHR10218:SF302">
    <property type="entry name" value="GUANINE NUCLEOTIDE-BINDING PROTEIN ALPHA-5 SUBUNIT"/>
    <property type="match status" value="1"/>
</dbReference>
<sequence>MFGALTRTFTHNTDAGRRHSAAIDAQLAVDRQAARNIAHILVLGPAGGGKSALLRLLAPGGDVPDVTGESVPGDGRGVEEDGRSTVSSVTLTPSEGYVAGQQNAEEKQKGKDEVLNRRAADSFNEVLLEGSSALRLLLAEVPSTLSRKVMHQFEGSAPAIVYPLDLSSYADTAPAPPSASLSLHLAPAPPNQLQASLDLLESLLRNPLFLRMVVIVLLTKADRLAVKLQVTPFGHFFPAFQRCR</sequence>